<feature type="transmembrane region" description="Helical" evidence="8">
    <location>
        <begin position="998"/>
        <end position="1024"/>
    </location>
</feature>
<organism evidence="9">
    <name type="scientific">Ignavibacterium album</name>
    <dbReference type="NCBI Taxonomy" id="591197"/>
    <lineage>
        <taxon>Bacteria</taxon>
        <taxon>Pseudomonadati</taxon>
        <taxon>Ignavibacteriota</taxon>
        <taxon>Ignavibacteria</taxon>
        <taxon>Ignavibacteriales</taxon>
        <taxon>Ignavibacteriaceae</taxon>
        <taxon>Ignavibacterium</taxon>
    </lineage>
</organism>
<evidence type="ECO:0000256" key="7">
    <source>
        <dbReference type="ARBA" id="ARBA00023136"/>
    </source>
</evidence>
<protein>
    <submittedName>
        <fullName evidence="9">Efflux RND transporter permease subunit</fullName>
    </submittedName>
</protein>
<dbReference type="Pfam" id="PF00873">
    <property type="entry name" value="ACR_tran"/>
    <property type="match status" value="1"/>
</dbReference>
<keyword evidence="7 8" id="KW-0472">Membrane</keyword>
<dbReference type="SUPFAM" id="SSF82866">
    <property type="entry name" value="Multidrug efflux transporter AcrB transmembrane domain"/>
    <property type="match status" value="2"/>
</dbReference>
<dbReference type="GO" id="GO:0008324">
    <property type="term" value="F:monoatomic cation transmembrane transporter activity"/>
    <property type="evidence" value="ECO:0007669"/>
    <property type="project" value="InterPro"/>
</dbReference>
<comment type="subcellular location">
    <subcellularLocation>
        <location evidence="1">Cell membrane</location>
        <topology evidence="1">Multi-pass membrane protein</topology>
    </subcellularLocation>
</comment>
<dbReference type="PRINTS" id="PR00702">
    <property type="entry name" value="ACRIFLAVINRP"/>
</dbReference>
<feature type="transmembrane region" description="Helical" evidence="8">
    <location>
        <begin position="895"/>
        <end position="914"/>
    </location>
</feature>
<dbReference type="InterPro" id="IPR001036">
    <property type="entry name" value="Acrflvin-R"/>
</dbReference>
<keyword evidence="3" id="KW-0813">Transport</keyword>
<evidence type="ECO:0000256" key="4">
    <source>
        <dbReference type="ARBA" id="ARBA00022475"/>
    </source>
</evidence>
<keyword evidence="5 8" id="KW-0812">Transmembrane</keyword>
<dbReference type="PANTHER" id="PTHR32063">
    <property type="match status" value="1"/>
</dbReference>
<dbReference type="Gene3D" id="3.30.70.1440">
    <property type="entry name" value="Multidrug efflux transporter AcrB pore domain"/>
    <property type="match status" value="1"/>
</dbReference>
<gene>
    <name evidence="9" type="ORF">ENS31_08350</name>
</gene>
<keyword evidence="4" id="KW-1003">Cell membrane</keyword>
<evidence type="ECO:0000256" key="3">
    <source>
        <dbReference type="ARBA" id="ARBA00022448"/>
    </source>
</evidence>
<evidence type="ECO:0000256" key="5">
    <source>
        <dbReference type="ARBA" id="ARBA00022692"/>
    </source>
</evidence>
<dbReference type="GO" id="GO:0005886">
    <property type="term" value="C:plasma membrane"/>
    <property type="evidence" value="ECO:0007669"/>
    <property type="project" value="UniProtKB-SubCell"/>
</dbReference>
<sequence length="1033" mass="113390">MIERILRFSLKQKLLVLFAVILLIAGGIAAFRILPIDAVPDVTNIQVQILTNSPTLAPLEVERYITFPIEVAMNGIPDVEEIRSVSKFGLSLVTVVFHDNVDIYFARQLVFERLQKAAKDIPPEFGKPELGPISTGLGEIYQYIIRPKDKKAKQDSTTLMEMRTLQDWIAKRQLLTVPGINEVNSFGGIEKQYQVLVDPQKLLSYNLTLRDVFNAVAENNANTGGAYIEHANEQYLVRGSGLVQSIDDINNIIVKTLENGTPIYVHNVADVQLGSAIRQGAVTMNGEGEVVAGITMMLKGENSRVVVDRVKEKIETVQRALPDSVTIEPFYDRAELVNKTIKTVQTNLIEGGILVILILVLLLYNLRGGFIVASVIPLSMLFAVIMMVATGVSGNLMSLGALDFGLIVDGAVVMVENAIRKLHEKRNGVSAEETLLESALEVGRPVVFAVGIIIIVYFPIMTLTGIEGKMFKPMAYTVTYALIGALILSLTYVPVMSALMFRKGKVTEKESPIITWSKKKYVPILKKILHKRIFVTGIAAAFVIVSLVIFPFLGSEFIPQLDEGSIALQALRLPSVSLTTAVNTTSLIEKEILKFPEVNYVVSKTGRAEIGTDPMGVEMSDIIVELKPKDDWTTGRNKEELVTAMSEQLSKLPGMVFSFSQPIQLRVAELIAGVRSDIAIKLFGEDLQTLKEKAEEIAKVVTKIEGAADVKVEQVTGLPQLQIKVDRGKIARYGINVADVNQIIETAIGGKSAGEVFEGERRFDLVVRFKEESRNSIDVIKNILVPTPNGSGIPLSQIADVFVEEGPAQISREHSQRRIVVELNVRGRDIGSFVEEAERTIYDKVKLPAGYYLEWGGTFEQLASARERLAIVVPLSLFLIFLLLFISFGSIRNALLIYTGIPFAIVGGIFSLLIRGMHFSISAGVGFIALFGVAVLNGVVMVSFINHLRQEGKPLEDAVIEGAATRLRPVLMTALVASLGFIPMAISTGAGAEVQRPLATVVIGGLITSTILTLFVLPTFYMWFEKRKEEKPL</sequence>
<evidence type="ECO:0000256" key="2">
    <source>
        <dbReference type="ARBA" id="ARBA00010942"/>
    </source>
</evidence>
<feature type="transmembrane region" description="Helical" evidence="8">
    <location>
        <begin position="371"/>
        <end position="390"/>
    </location>
</feature>
<dbReference type="SUPFAM" id="SSF82693">
    <property type="entry name" value="Multidrug efflux transporter AcrB pore domain, PN1, PN2, PC1 and PC2 subdomains"/>
    <property type="match status" value="2"/>
</dbReference>
<dbReference type="SUPFAM" id="SSF82714">
    <property type="entry name" value="Multidrug efflux transporter AcrB TolC docking domain, DN and DC subdomains"/>
    <property type="match status" value="2"/>
</dbReference>
<dbReference type="Gene3D" id="3.30.2090.10">
    <property type="entry name" value="Multidrug efflux transporter AcrB TolC docking domain, DN and DC subdomains"/>
    <property type="match status" value="2"/>
</dbReference>
<dbReference type="EMBL" id="DSUJ01000008">
    <property type="protein sequence ID" value="HFI91520.1"/>
    <property type="molecule type" value="Genomic_DNA"/>
</dbReference>
<reference evidence="9" key="1">
    <citation type="journal article" date="2020" name="mSystems">
        <title>Genome- and Community-Level Interaction Insights into Carbon Utilization and Element Cycling Functions of Hydrothermarchaeota in Hydrothermal Sediment.</title>
        <authorList>
            <person name="Zhou Z."/>
            <person name="Liu Y."/>
            <person name="Xu W."/>
            <person name="Pan J."/>
            <person name="Luo Z.H."/>
            <person name="Li M."/>
        </authorList>
    </citation>
    <scope>NUCLEOTIDE SEQUENCE [LARGE SCALE GENOMIC DNA]</scope>
    <source>
        <strain evidence="9">SpSt-479</strain>
    </source>
</reference>
<feature type="transmembrane region" description="Helical" evidence="8">
    <location>
        <begin position="478"/>
        <end position="501"/>
    </location>
</feature>
<feature type="transmembrane region" description="Helical" evidence="8">
    <location>
        <begin position="967"/>
        <end position="986"/>
    </location>
</feature>
<evidence type="ECO:0000256" key="8">
    <source>
        <dbReference type="SAM" id="Phobius"/>
    </source>
</evidence>
<name>A0A7V3E6Z4_9BACT</name>
<comment type="caution">
    <text evidence="9">The sequence shown here is derived from an EMBL/GenBank/DDBJ whole genome shotgun (WGS) entry which is preliminary data.</text>
</comment>
<dbReference type="Gene3D" id="3.30.70.1320">
    <property type="entry name" value="Multidrug efflux transporter AcrB pore domain like"/>
    <property type="match status" value="1"/>
</dbReference>
<dbReference type="NCBIfam" id="TIGR00914">
    <property type="entry name" value="2A0601"/>
    <property type="match status" value="1"/>
</dbReference>
<feature type="transmembrane region" description="Helical" evidence="8">
    <location>
        <begin position="920"/>
        <end position="946"/>
    </location>
</feature>
<evidence type="ECO:0000313" key="9">
    <source>
        <dbReference type="EMBL" id="HFI91520.1"/>
    </source>
</evidence>
<feature type="transmembrane region" description="Helical" evidence="8">
    <location>
        <begin position="348"/>
        <end position="364"/>
    </location>
</feature>
<evidence type="ECO:0000256" key="6">
    <source>
        <dbReference type="ARBA" id="ARBA00022989"/>
    </source>
</evidence>
<feature type="transmembrane region" description="Helical" evidence="8">
    <location>
        <begin position="533"/>
        <end position="553"/>
    </location>
</feature>
<dbReference type="PANTHER" id="PTHR32063:SF24">
    <property type="entry name" value="CATION EFFLUX SYSTEM (ACRB_ACRD_ACRF FAMILY)"/>
    <property type="match status" value="1"/>
</dbReference>
<feature type="transmembrane region" description="Helical" evidence="8">
    <location>
        <begin position="869"/>
        <end position="888"/>
    </location>
</feature>
<dbReference type="GO" id="GO:0042910">
    <property type="term" value="F:xenobiotic transmembrane transporter activity"/>
    <property type="evidence" value="ECO:0007669"/>
    <property type="project" value="TreeGrafter"/>
</dbReference>
<dbReference type="AlphaFoldDB" id="A0A7V3E6Z4"/>
<dbReference type="Gene3D" id="1.20.1640.10">
    <property type="entry name" value="Multidrug efflux transporter AcrB transmembrane domain"/>
    <property type="match status" value="2"/>
</dbReference>
<feature type="transmembrane region" description="Helical" evidence="8">
    <location>
        <begin position="446"/>
        <end position="466"/>
    </location>
</feature>
<accession>A0A7V3E6Z4</accession>
<evidence type="ECO:0000256" key="1">
    <source>
        <dbReference type="ARBA" id="ARBA00004651"/>
    </source>
</evidence>
<keyword evidence="6 8" id="KW-1133">Transmembrane helix</keyword>
<dbReference type="InterPro" id="IPR027463">
    <property type="entry name" value="AcrB_DN_DC_subdom"/>
</dbReference>
<dbReference type="Gene3D" id="3.30.70.1430">
    <property type="entry name" value="Multidrug efflux transporter AcrB pore domain"/>
    <property type="match status" value="2"/>
</dbReference>
<comment type="similarity">
    <text evidence="2">Belongs to the resistance-nodulation-cell division (RND) (TC 2.A.6) family.</text>
</comment>
<proteinExistence type="inferred from homology"/>
<feature type="transmembrane region" description="Helical" evidence="8">
    <location>
        <begin position="396"/>
        <end position="415"/>
    </location>
</feature>
<dbReference type="InterPro" id="IPR004763">
    <property type="entry name" value="CusA-like"/>
</dbReference>